<reference evidence="1 3" key="1">
    <citation type="submission" date="2014-04" db="EMBL/GenBank/DDBJ databases">
        <title>Evolutionary Origins and Diversification of the Mycorrhizal Mutualists.</title>
        <authorList>
            <consortium name="DOE Joint Genome Institute"/>
            <consortium name="Mycorrhizal Genomics Consortium"/>
            <person name="Kohler A."/>
            <person name="Kuo A."/>
            <person name="Nagy L.G."/>
            <person name="Floudas D."/>
            <person name="Copeland A."/>
            <person name="Barry K.W."/>
            <person name="Cichocki N."/>
            <person name="Veneault-Fourrey C."/>
            <person name="LaButti K."/>
            <person name="Lindquist E.A."/>
            <person name="Lipzen A."/>
            <person name="Lundell T."/>
            <person name="Morin E."/>
            <person name="Murat C."/>
            <person name="Riley R."/>
            <person name="Ohm R."/>
            <person name="Sun H."/>
            <person name="Tunlid A."/>
            <person name="Henrissat B."/>
            <person name="Grigoriev I.V."/>
            <person name="Hibbett D.S."/>
            <person name="Martin F."/>
        </authorList>
    </citation>
    <scope>NUCLEOTIDE SEQUENCE [LARGE SCALE GENOMIC DNA]</scope>
    <source>
        <strain evidence="1 3">Koide BX008</strain>
    </source>
</reference>
<dbReference type="EMBL" id="KN819109">
    <property type="protein sequence ID" value="KIL53934.1"/>
    <property type="molecule type" value="Genomic_DNA"/>
</dbReference>
<dbReference type="AlphaFoldDB" id="A0A0C2WBH5"/>
<evidence type="ECO:0000313" key="1">
    <source>
        <dbReference type="EMBL" id="KIL53931.1"/>
    </source>
</evidence>
<gene>
    <name evidence="2" type="ORF">M378DRAFT_174518</name>
    <name evidence="1" type="ORF">M378DRAFT_174519</name>
</gene>
<proteinExistence type="predicted"/>
<dbReference type="Proteomes" id="UP000054549">
    <property type="component" value="Unassembled WGS sequence"/>
</dbReference>
<organism evidence="1 3">
    <name type="scientific">Amanita muscaria (strain Koide BX008)</name>
    <dbReference type="NCBI Taxonomy" id="946122"/>
    <lineage>
        <taxon>Eukaryota</taxon>
        <taxon>Fungi</taxon>
        <taxon>Dikarya</taxon>
        <taxon>Basidiomycota</taxon>
        <taxon>Agaricomycotina</taxon>
        <taxon>Agaricomycetes</taxon>
        <taxon>Agaricomycetidae</taxon>
        <taxon>Agaricales</taxon>
        <taxon>Pluteineae</taxon>
        <taxon>Amanitaceae</taxon>
        <taxon>Amanita</taxon>
    </lineage>
</organism>
<name>A0A0C2WBH5_AMAMK</name>
<evidence type="ECO:0000313" key="2">
    <source>
        <dbReference type="EMBL" id="KIL53934.1"/>
    </source>
</evidence>
<sequence length="88" mass="10480">MNDLLVSAMYHATHFVSTSMCVKNNRRYIDIDRKYDSEQRLKYVKPHLVHKSTQEKLSEQPDCDRFNSFFPVKLGLVFVRKCLENQLQ</sequence>
<protein>
    <submittedName>
        <fullName evidence="1">Uncharacterized protein</fullName>
    </submittedName>
</protein>
<dbReference type="HOGENOM" id="CLU_2468589_0_0_1"/>
<dbReference type="EMBL" id="KN819112">
    <property type="protein sequence ID" value="KIL53931.1"/>
    <property type="molecule type" value="Genomic_DNA"/>
</dbReference>
<keyword evidence="3" id="KW-1185">Reference proteome</keyword>
<evidence type="ECO:0000313" key="3">
    <source>
        <dbReference type="Proteomes" id="UP000054549"/>
    </source>
</evidence>
<accession>A0A0C2WBH5</accession>